<protein>
    <submittedName>
        <fullName evidence="1">Uncharacterized protein</fullName>
    </submittedName>
</protein>
<reference evidence="1" key="1">
    <citation type="submission" date="2021-02" db="EMBL/GenBank/DDBJ databases">
        <authorList>
            <person name="Dougan E. K."/>
            <person name="Rhodes N."/>
            <person name="Thang M."/>
            <person name="Chan C."/>
        </authorList>
    </citation>
    <scope>NUCLEOTIDE SEQUENCE</scope>
</reference>
<name>A0A813GR44_POLGL</name>
<evidence type="ECO:0000313" key="2">
    <source>
        <dbReference type="Proteomes" id="UP000654075"/>
    </source>
</evidence>
<accession>A0A813GR44</accession>
<proteinExistence type="predicted"/>
<dbReference type="EMBL" id="CAJNNV010029198">
    <property type="protein sequence ID" value="CAE8627527.1"/>
    <property type="molecule type" value="Genomic_DNA"/>
</dbReference>
<evidence type="ECO:0000313" key="1">
    <source>
        <dbReference type="EMBL" id="CAE8627527.1"/>
    </source>
</evidence>
<dbReference type="AlphaFoldDB" id="A0A813GR44"/>
<dbReference type="Proteomes" id="UP000654075">
    <property type="component" value="Unassembled WGS sequence"/>
</dbReference>
<gene>
    <name evidence="1" type="ORF">PGLA1383_LOCUS44272</name>
</gene>
<sequence>MQVVDAVTLGVREEMFRQRLSRGCAEEQRGSWLDEVEELPCGADQKRTLSRARMHQELTMQAPFGEPPSVEQPDPDQWQCVVPGAITAYVCKLQLMGKKKNRPL</sequence>
<keyword evidence="2" id="KW-1185">Reference proteome</keyword>
<organism evidence="1 2">
    <name type="scientific">Polarella glacialis</name>
    <name type="common">Dinoflagellate</name>
    <dbReference type="NCBI Taxonomy" id="89957"/>
    <lineage>
        <taxon>Eukaryota</taxon>
        <taxon>Sar</taxon>
        <taxon>Alveolata</taxon>
        <taxon>Dinophyceae</taxon>
        <taxon>Suessiales</taxon>
        <taxon>Suessiaceae</taxon>
        <taxon>Polarella</taxon>
    </lineage>
</organism>
<comment type="caution">
    <text evidence="1">The sequence shown here is derived from an EMBL/GenBank/DDBJ whole genome shotgun (WGS) entry which is preliminary data.</text>
</comment>